<comment type="subunit">
    <text evidence="8">Heterohexamer.</text>
</comment>
<dbReference type="InterPro" id="IPR004217">
    <property type="entry name" value="Tim10-like"/>
</dbReference>
<keyword evidence="3 8" id="KW-0472">Membrane</keyword>
<dbReference type="SUPFAM" id="SSF144122">
    <property type="entry name" value="Tim10-like"/>
    <property type="match status" value="1"/>
</dbReference>
<dbReference type="RefSeq" id="XP_002849010.1">
    <property type="nucleotide sequence ID" value="XM_002848964.1"/>
</dbReference>
<evidence type="ECO:0000256" key="5">
    <source>
        <dbReference type="ARBA" id="ARBA00023010"/>
    </source>
</evidence>
<evidence type="ECO:0000256" key="2">
    <source>
        <dbReference type="ARBA" id="ARBA00006720"/>
    </source>
</evidence>
<dbReference type="Gene3D" id="1.10.287.810">
    <property type="entry name" value="Mitochondrial import inner membrane translocase subunit tim13 like domains"/>
    <property type="match status" value="1"/>
</dbReference>
<evidence type="ECO:0000256" key="1">
    <source>
        <dbReference type="ARBA" id="ARBA00004137"/>
    </source>
</evidence>
<keyword evidence="4 8" id="KW-0653">Protein transport</keyword>
<dbReference type="OrthoDB" id="344165at2759"/>
<feature type="domain" description="Tim10-like" evidence="9">
    <location>
        <begin position="22"/>
        <end position="85"/>
    </location>
</feature>
<comment type="subcellular location">
    <subcellularLocation>
        <location evidence="1 8">Mitochondrion inner membrane</location>
        <topology evidence="1 8">Peripheral membrane protein</topology>
        <orientation evidence="1 8">Intermembrane side</orientation>
    </subcellularLocation>
</comment>
<comment type="domain">
    <text evidence="8">The twin CX3C motif contains 4 conserved Cys residues that form 2 disulfide bonds in the mitochondrial intermembrane space.</text>
</comment>
<evidence type="ECO:0000313" key="11">
    <source>
        <dbReference type="Proteomes" id="UP000002035"/>
    </source>
</evidence>
<proteinExistence type="inferred from homology"/>
<keyword evidence="5 8" id="KW-0811">Translocation</keyword>
<dbReference type="GO" id="GO:0015031">
    <property type="term" value="P:protein transport"/>
    <property type="evidence" value="ECO:0007669"/>
    <property type="project" value="UniProtKB-KW"/>
</dbReference>
<dbReference type="HOGENOM" id="CLU_141397_1_0_1"/>
<evidence type="ECO:0000256" key="4">
    <source>
        <dbReference type="ARBA" id="ARBA00022927"/>
    </source>
</evidence>
<comment type="function">
    <text evidence="8">Mitochondrial intermembrane chaperone that participates in the import and insertion of some multi-pass transmembrane proteins into the mitochondrial inner membrane. Also required for the transfer of beta-barrel precursors from the TOM complex to the sorting and assembly machinery (SAM complex) of the outer membrane. Acts as a chaperone-like protein that protects the hydrophobic precursors from aggregation and guide them through the mitochondrial intermembrane space.</text>
</comment>
<keyword evidence="11" id="KW-1185">Reference proteome</keyword>
<evidence type="ECO:0000259" key="9">
    <source>
        <dbReference type="Pfam" id="PF02953"/>
    </source>
</evidence>
<dbReference type="VEuPathDB" id="FungiDB:MCYG_01944"/>
<evidence type="ECO:0000256" key="7">
    <source>
        <dbReference type="ARBA" id="ARBA00023186"/>
    </source>
</evidence>
<keyword evidence="8" id="KW-0496">Mitochondrion</keyword>
<reference evidence="11" key="1">
    <citation type="journal article" date="2012" name="MBio">
        <title>Comparative genome analysis of Trichophyton rubrum and related dermatophytes reveals candidate genes involved in infection.</title>
        <authorList>
            <person name="Martinez D.A."/>
            <person name="Oliver B.G."/>
            <person name="Graeser Y."/>
            <person name="Goldberg J.M."/>
            <person name="Li W."/>
            <person name="Martinez-Rossi N.M."/>
            <person name="Monod M."/>
            <person name="Shelest E."/>
            <person name="Barton R.C."/>
            <person name="Birch E."/>
            <person name="Brakhage A.A."/>
            <person name="Chen Z."/>
            <person name="Gurr S.J."/>
            <person name="Heiman D."/>
            <person name="Heitman J."/>
            <person name="Kosti I."/>
            <person name="Rossi A."/>
            <person name="Saif S."/>
            <person name="Samalova M."/>
            <person name="Saunders C.W."/>
            <person name="Shea T."/>
            <person name="Summerbell R.C."/>
            <person name="Xu J."/>
            <person name="Young S."/>
            <person name="Zeng Q."/>
            <person name="Birren B.W."/>
            <person name="Cuomo C.A."/>
            <person name="White T.C."/>
        </authorList>
    </citation>
    <scope>NUCLEOTIDE SEQUENCE [LARGE SCALE GENOMIC DNA]</scope>
    <source>
        <strain evidence="11">ATCC MYA-4605 / CBS 113480</strain>
    </source>
</reference>
<comment type="similarity">
    <text evidence="2 8">Belongs to the small Tim family.</text>
</comment>
<dbReference type="InterPro" id="IPR035427">
    <property type="entry name" value="Tim10-like_dom_sf"/>
</dbReference>
<keyword evidence="8" id="KW-0813">Transport</keyword>
<dbReference type="Proteomes" id="UP000002035">
    <property type="component" value="Unassembled WGS sequence"/>
</dbReference>
<protein>
    <recommendedName>
        <fullName evidence="8">Mitochondrial import inner membrane translocase subunit</fullName>
    </recommendedName>
</protein>
<organism evidence="10 11">
    <name type="scientific">Arthroderma otae (strain ATCC MYA-4605 / CBS 113480)</name>
    <name type="common">Microsporum canis</name>
    <dbReference type="NCBI Taxonomy" id="554155"/>
    <lineage>
        <taxon>Eukaryota</taxon>
        <taxon>Fungi</taxon>
        <taxon>Dikarya</taxon>
        <taxon>Ascomycota</taxon>
        <taxon>Pezizomycotina</taxon>
        <taxon>Eurotiomycetes</taxon>
        <taxon>Eurotiomycetidae</taxon>
        <taxon>Onygenales</taxon>
        <taxon>Arthrodermataceae</taxon>
        <taxon>Microsporum</taxon>
    </lineage>
</organism>
<gene>
    <name evidence="10" type="ORF">MCYG_01944</name>
</gene>
<name>C5FIE5_ARTOC</name>
<evidence type="ECO:0000313" key="10">
    <source>
        <dbReference type="EMBL" id="EEQ29125.1"/>
    </source>
</evidence>
<dbReference type="GO" id="GO:0005743">
    <property type="term" value="C:mitochondrial inner membrane"/>
    <property type="evidence" value="ECO:0007669"/>
    <property type="project" value="UniProtKB-SubCell"/>
</dbReference>
<keyword evidence="7 8" id="KW-0143">Chaperone</keyword>
<sequence>MEQQIQLDPSKLSASDKKELQQILANEAQKTNIQQTVHHLTDVCWKKCVPGKVSGGALDKNELSCAQNCVNRWMDANLSVMKHLETLRGSQ</sequence>
<accession>C5FIE5</accession>
<evidence type="ECO:0000256" key="6">
    <source>
        <dbReference type="ARBA" id="ARBA00023157"/>
    </source>
</evidence>
<keyword evidence="6 8" id="KW-1015">Disulfide bond</keyword>
<evidence type="ECO:0000256" key="8">
    <source>
        <dbReference type="RuleBase" id="RU367043"/>
    </source>
</evidence>
<dbReference type="eggNOG" id="KOG3489">
    <property type="taxonomic scope" value="Eukaryota"/>
</dbReference>
<evidence type="ECO:0000256" key="3">
    <source>
        <dbReference type="ARBA" id="ARBA00022792"/>
    </source>
</evidence>
<dbReference type="AlphaFoldDB" id="C5FIE5"/>
<dbReference type="STRING" id="554155.C5FIE5"/>
<keyword evidence="3 8" id="KW-0999">Mitochondrion inner membrane</keyword>
<dbReference type="EMBL" id="DS995702">
    <property type="protein sequence ID" value="EEQ29125.1"/>
    <property type="molecule type" value="Genomic_DNA"/>
</dbReference>
<dbReference type="GeneID" id="9229062"/>
<dbReference type="Pfam" id="PF02953">
    <property type="entry name" value="zf-Tim10_DDP"/>
    <property type="match status" value="1"/>
</dbReference>
<dbReference type="OMA" id="NEICWDK"/>